<feature type="transmembrane region" description="Helical" evidence="8">
    <location>
        <begin position="551"/>
        <end position="571"/>
    </location>
</feature>
<dbReference type="Pfam" id="PF03176">
    <property type="entry name" value="MMPL"/>
    <property type="match status" value="2"/>
</dbReference>
<dbReference type="EMBL" id="JACHJG010000016">
    <property type="protein sequence ID" value="MBB4890068.1"/>
    <property type="molecule type" value="Genomic_DNA"/>
</dbReference>
<evidence type="ECO:0000256" key="2">
    <source>
        <dbReference type="ARBA" id="ARBA00010157"/>
    </source>
</evidence>
<feature type="transmembrane region" description="Helical" evidence="8">
    <location>
        <begin position="12"/>
        <end position="31"/>
    </location>
</feature>
<gene>
    <name evidence="10" type="ORF">FHS38_006146</name>
</gene>
<keyword evidence="11" id="KW-1185">Reference proteome</keyword>
<evidence type="ECO:0000256" key="8">
    <source>
        <dbReference type="SAM" id="Phobius"/>
    </source>
</evidence>
<feature type="transmembrane region" description="Helical" evidence="8">
    <location>
        <begin position="180"/>
        <end position="198"/>
    </location>
</feature>
<feature type="transmembrane region" description="Helical" evidence="8">
    <location>
        <begin position="314"/>
        <end position="336"/>
    </location>
</feature>
<keyword evidence="5 8" id="KW-1133">Transmembrane helix</keyword>
<feature type="region of interest" description="Disordered" evidence="7">
    <location>
        <begin position="696"/>
        <end position="720"/>
    </location>
</feature>
<evidence type="ECO:0000259" key="9">
    <source>
        <dbReference type="PROSITE" id="PS50156"/>
    </source>
</evidence>
<evidence type="ECO:0000313" key="11">
    <source>
        <dbReference type="Proteomes" id="UP000556436"/>
    </source>
</evidence>
<evidence type="ECO:0000256" key="7">
    <source>
        <dbReference type="SAM" id="MobiDB-lite"/>
    </source>
</evidence>
<dbReference type="SUPFAM" id="SSF82866">
    <property type="entry name" value="Multidrug efflux transporter AcrB transmembrane domain"/>
    <property type="match status" value="2"/>
</dbReference>
<dbReference type="GO" id="GO:0005886">
    <property type="term" value="C:plasma membrane"/>
    <property type="evidence" value="ECO:0007669"/>
    <property type="project" value="UniProtKB-SubCell"/>
</dbReference>
<dbReference type="PANTHER" id="PTHR33406">
    <property type="entry name" value="MEMBRANE PROTEIN MJ1562-RELATED"/>
    <property type="match status" value="1"/>
</dbReference>
<keyword evidence="3" id="KW-1003">Cell membrane</keyword>
<feature type="transmembrane region" description="Helical" evidence="8">
    <location>
        <begin position="205"/>
        <end position="225"/>
    </location>
</feature>
<dbReference type="PROSITE" id="PS50156">
    <property type="entry name" value="SSD"/>
    <property type="match status" value="1"/>
</dbReference>
<dbReference type="InterPro" id="IPR050545">
    <property type="entry name" value="Mycobact_MmpL"/>
</dbReference>
<dbReference type="PANTHER" id="PTHR33406:SF6">
    <property type="entry name" value="MEMBRANE PROTEIN YDGH-RELATED"/>
    <property type="match status" value="1"/>
</dbReference>
<feature type="domain" description="SSD" evidence="9">
    <location>
        <begin position="203"/>
        <end position="335"/>
    </location>
</feature>
<dbReference type="InterPro" id="IPR000731">
    <property type="entry name" value="SSD"/>
</dbReference>
<protein>
    <submittedName>
        <fullName evidence="10">RND superfamily putative drug exporter</fullName>
    </submittedName>
</protein>
<evidence type="ECO:0000256" key="1">
    <source>
        <dbReference type="ARBA" id="ARBA00004651"/>
    </source>
</evidence>
<feature type="transmembrane region" description="Helical" evidence="8">
    <location>
        <begin position="237"/>
        <end position="260"/>
    </location>
</feature>
<proteinExistence type="inferred from homology"/>
<reference evidence="10 11" key="1">
    <citation type="submission" date="2020-08" db="EMBL/GenBank/DDBJ databases">
        <title>Genomic Encyclopedia of Type Strains, Phase III (KMG-III): the genomes of soil and plant-associated and newly described type strains.</title>
        <authorList>
            <person name="Whitman W."/>
        </authorList>
    </citation>
    <scope>NUCLEOTIDE SEQUENCE [LARGE SCALE GENOMIC DNA]</scope>
    <source>
        <strain evidence="10 11">CECT 3265</strain>
    </source>
</reference>
<evidence type="ECO:0000256" key="4">
    <source>
        <dbReference type="ARBA" id="ARBA00022692"/>
    </source>
</evidence>
<feature type="transmembrane region" description="Helical" evidence="8">
    <location>
        <begin position="527"/>
        <end position="544"/>
    </location>
</feature>
<evidence type="ECO:0000256" key="5">
    <source>
        <dbReference type="ARBA" id="ARBA00022989"/>
    </source>
</evidence>
<comment type="subcellular location">
    <subcellularLocation>
        <location evidence="1">Cell membrane</location>
        <topology evidence="1">Multi-pass membrane protein</topology>
    </subcellularLocation>
</comment>
<organism evidence="10 11">
    <name type="scientific">Streptomyces netropsis</name>
    <name type="common">Streptoverticillium netropsis</name>
    <dbReference type="NCBI Taxonomy" id="55404"/>
    <lineage>
        <taxon>Bacteria</taxon>
        <taxon>Bacillati</taxon>
        <taxon>Actinomycetota</taxon>
        <taxon>Actinomycetes</taxon>
        <taxon>Kitasatosporales</taxon>
        <taxon>Streptomycetaceae</taxon>
        <taxon>Streptomyces</taxon>
    </lineage>
</organism>
<name>A0A7W7LI06_STRNE</name>
<comment type="caution">
    <text evidence="10">The sequence shown here is derived from an EMBL/GenBank/DDBJ whole genome shotgun (WGS) entry which is preliminary data.</text>
</comment>
<feature type="transmembrane region" description="Helical" evidence="8">
    <location>
        <begin position="368"/>
        <end position="388"/>
    </location>
</feature>
<evidence type="ECO:0000256" key="6">
    <source>
        <dbReference type="ARBA" id="ARBA00023136"/>
    </source>
</evidence>
<dbReference type="RefSeq" id="WP_184738981.1">
    <property type="nucleotide sequence ID" value="NZ_BMRW01000014.1"/>
</dbReference>
<sequence length="720" mass="75322">MFGRVGRFCVNRPWLTIVAWIVAAIALSALAPSLKPTDDQADFLPSHYQSVQAAKLQEKAFPQRDQPAAIIVFQRSDGGKLTASDKEAVGKVAKNLQDQKYSKIKQVLSDPAAVSADGTIALANILADTKNVYDEDVVDSVKQMRADAKSPLGGTALKMGITGSAATALDSRESSGDTDAMIMMATLVLIIVLLGVIFRSPLIAFLPVLTILVVFTVANGLIATASELGGLKADQSVSALLIVVLFGVGTDYILFLLFRYREALRAGEQPKNALVNAVSSVGETIASAAGAVIVAFLALLLSTMGSMRSLGPSLAIAVAVTLVAALTLVPAVFSLLGTKAFWPSKSWQKQPKNTTANRIGSLVSRRPAAVAAVSAGVLAVLAVGVFGFKAEFDSESSLPKDLESVQAMEVLQKGFAAGGADPTLVYLEAKDGGKLEKPELKAFHDALVGVQGVGQVSEAVPSPKGDVAQFSVVLKYRPAEDKAISLVSGPLRDAVDEAAPEGSKALVGGTTAVLADIETAVNHDYKLVFPVAGVAIMVILGLLLRSVVAPLYLMVSVGLGFAATLGSTVWLFQGAQGEKGLLFMLPVIVYLFVVAIGTDYNILMVARLREEVRKGTPPREAVRLAVAQSVPTISAAAVILAGTFGVLMLADNSMLQQMGFAVSFGILLTAFIMALLLVPTLTTLLGEKAWWPGHQAPDAAEPTGTFREPGDRAVSGSASR</sequence>
<evidence type="ECO:0000256" key="3">
    <source>
        <dbReference type="ARBA" id="ARBA00022475"/>
    </source>
</evidence>
<dbReference type="Gene3D" id="1.20.1640.10">
    <property type="entry name" value="Multidrug efflux transporter AcrB transmembrane domain"/>
    <property type="match status" value="2"/>
</dbReference>
<dbReference type="AlphaFoldDB" id="A0A7W7LI06"/>
<evidence type="ECO:0000313" key="10">
    <source>
        <dbReference type="EMBL" id="MBB4890068.1"/>
    </source>
</evidence>
<feature type="transmembrane region" description="Helical" evidence="8">
    <location>
        <begin position="281"/>
        <end position="302"/>
    </location>
</feature>
<feature type="transmembrane region" description="Helical" evidence="8">
    <location>
        <begin position="660"/>
        <end position="678"/>
    </location>
</feature>
<dbReference type="Proteomes" id="UP000556436">
    <property type="component" value="Unassembled WGS sequence"/>
</dbReference>
<feature type="transmembrane region" description="Helical" evidence="8">
    <location>
        <begin position="583"/>
        <end position="603"/>
    </location>
</feature>
<dbReference type="InterPro" id="IPR004869">
    <property type="entry name" value="MMPL_dom"/>
</dbReference>
<accession>A0A7W7LI06</accession>
<keyword evidence="6 8" id="KW-0472">Membrane</keyword>
<feature type="transmembrane region" description="Helical" evidence="8">
    <location>
        <begin position="624"/>
        <end position="648"/>
    </location>
</feature>
<comment type="similarity">
    <text evidence="2">Belongs to the resistance-nodulation-cell division (RND) (TC 2.A.6) family. MmpL subfamily.</text>
</comment>
<keyword evidence="4 8" id="KW-0812">Transmembrane</keyword>